<evidence type="ECO:0000313" key="18">
    <source>
        <dbReference type="EMBL" id="KAK4314683.1"/>
    </source>
</evidence>
<evidence type="ECO:0000313" key="19">
    <source>
        <dbReference type="Proteomes" id="UP001292094"/>
    </source>
</evidence>
<feature type="region of interest" description="Disordered" evidence="15">
    <location>
        <begin position="625"/>
        <end position="690"/>
    </location>
</feature>
<keyword evidence="11" id="KW-0115">cAMP biosynthesis</keyword>
<dbReference type="Proteomes" id="UP001292094">
    <property type="component" value="Unassembled WGS sequence"/>
</dbReference>
<gene>
    <name evidence="18" type="ORF">Pmani_014066</name>
</gene>
<dbReference type="GO" id="GO:0035556">
    <property type="term" value="P:intracellular signal transduction"/>
    <property type="evidence" value="ECO:0007669"/>
    <property type="project" value="InterPro"/>
</dbReference>
<dbReference type="GO" id="GO:0004016">
    <property type="term" value="F:adenylate cyclase activity"/>
    <property type="evidence" value="ECO:0007669"/>
    <property type="project" value="UniProtKB-EC"/>
</dbReference>
<dbReference type="GO" id="GO:0005524">
    <property type="term" value="F:ATP binding"/>
    <property type="evidence" value="ECO:0007669"/>
    <property type="project" value="UniProtKB-KW"/>
</dbReference>
<keyword evidence="19" id="KW-1185">Reference proteome</keyword>
<dbReference type="Pfam" id="PF00211">
    <property type="entry name" value="Guanylate_cyc"/>
    <property type="match status" value="2"/>
</dbReference>
<reference evidence="18" key="1">
    <citation type="submission" date="2023-11" db="EMBL/GenBank/DDBJ databases">
        <title>Genome assemblies of two species of porcelain crab, Petrolisthes cinctipes and Petrolisthes manimaculis (Anomura: Porcellanidae).</title>
        <authorList>
            <person name="Angst P."/>
        </authorList>
    </citation>
    <scope>NUCLEOTIDE SEQUENCE</scope>
    <source>
        <strain evidence="18">PB745_02</strain>
        <tissue evidence="18">Gill</tissue>
    </source>
</reference>
<evidence type="ECO:0000256" key="3">
    <source>
        <dbReference type="ARBA" id="ARBA00004141"/>
    </source>
</evidence>
<dbReference type="EC" id="4.6.1.1" evidence="4"/>
<dbReference type="AlphaFoldDB" id="A0AAE1PUD4"/>
<evidence type="ECO:0000256" key="16">
    <source>
        <dbReference type="SAM" id="Phobius"/>
    </source>
</evidence>
<evidence type="ECO:0000256" key="5">
    <source>
        <dbReference type="ARBA" id="ARBA00022692"/>
    </source>
</evidence>
<evidence type="ECO:0000256" key="15">
    <source>
        <dbReference type="SAM" id="MobiDB-lite"/>
    </source>
</evidence>
<comment type="catalytic activity">
    <reaction evidence="1">
        <text>ATP = 3',5'-cyclic AMP + diphosphate</text>
        <dbReference type="Rhea" id="RHEA:15389"/>
        <dbReference type="ChEBI" id="CHEBI:30616"/>
        <dbReference type="ChEBI" id="CHEBI:33019"/>
        <dbReference type="ChEBI" id="CHEBI:58165"/>
        <dbReference type="EC" id="4.6.1.1"/>
    </reaction>
</comment>
<dbReference type="Gene3D" id="3.30.70.1230">
    <property type="entry name" value="Nucleotide cyclase"/>
    <property type="match status" value="2"/>
</dbReference>
<feature type="transmembrane region" description="Helical" evidence="16">
    <location>
        <begin position="139"/>
        <end position="158"/>
    </location>
</feature>
<feature type="transmembrane region" description="Helical" evidence="16">
    <location>
        <begin position="82"/>
        <end position="101"/>
    </location>
</feature>
<accession>A0AAE1PUD4</accession>
<keyword evidence="6" id="KW-0479">Metal-binding</keyword>
<organism evidence="18 19">
    <name type="scientific">Petrolisthes manimaculis</name>
    <dbReference type="NCBI Taxonomy" id="1843537"/>
    <lineage>
        <taxon>Eukaryota</taxon>
        <taxon>Metazoa</taxon>
        <taxon>Ecdysozoa</taxon>
        <taxon>Arthropoda</taxon>
        <taxon>Crustacea</taxon>
        <taxon>Multicrustacea</taxon>
        <taxon>Malacostraca</taxon>
        <taxon>Eumalacostraca</taxon>
        <taxon>Eucarida</taxon>
        <taxon>Decapoda</taxon>
        <taxon>Pleocyemata</taxon>
        <taxon>Anomura</taxon>
        <taxon>Galatheoidea</taxon>
        <taxon>Porcellanidae</taxon>
        <taxon>Petrolisthes</taxon>
    </lineage>
</organism>
<dbReference type="GO" id="GO:0046872">
    <property type="term" value="F:metal ion binding"/>
    <property type="evidence" value="ECO:0007669"/>
    <property type="project" value="UniProtKB-KW"/>
</dbReference>
<evidence type="ECO:0000256" key="9">
    <source>
        <dbReference type="ARBA" id="ARBA00022842"/>
    </source>
</evidence>
<dbReference type="InterPro" id="IPR018297">
    <property type="entry name" value="A/G_cyclase_CS"/>
</dbReference>
<dbReference type="InterPro" id="IPR001054">
    <property type="entry name" value="A/G_cyclase"/>
</dbReference>
<feature type="region of interest" description="Disordered" evidence="15">
    <location>
        <begin position="548"/>
        <end position="605"/>
    </location>
</feature>
<evidence type="ECO:0000256" key="14">
    <source>
        <dbReference type="RuleBase" id="RU000405"/>
    </source>
</evidence>
<protein>
    <recommendedName>
        <fullName evidence="4">adenylate cyclase</fullName>
        <ecNumber evidence="4">4.6.1.1</ecNumber>
    </recommendedName>
</protein>
<feature type="transmembrane region" description="Helical" evidence="16">
    <location>
        <begin position="221"/>
        <end position="243"/>
    </location>
</feature>
<comment type="similarity">
    <text evidence="14">Belongs to the adenylyl cyclase class-4/guanylyl cyclase family.</text>
</comment>
<dbReference type="PANTHER" id="PTHR45627:SF8">
    <property type="entry name" value="ADENYLATE CYCLASE TYPE 9"/>
    <property type="match status" value="1"/>
</dbReference>
<dbReference type="InterPro" id="IPR029787">
    <property type="entry name" value="Nucleotide_cyclase"/>
</dbReference>
<dbReference type="GO" id="GO:0006171">
    <property type="term" value="P:cAMP biosynthetic process"/>
    <property type="evidence" value="ECO:0007669"/>
    <property type="project" value="UniProtKB-KW"/>
</dbReference>
<evidence type="ECO:0000256" key="12">
    <source>
        <dbReference type="ARBA" id="ARBA00023136"/>
    </source>
</evidence>
<comment type="caution">
    <text evidence="18">The sequence shown here is derived from an EMBL/GenBank/DDBJ whole genome shotgun (WGS) entry which is preliminary data.</text>
</comment>
<feature type="domain" description="Guanylate cyclase" evidence="17">
    <location>
        <begin position="340"/>
        <end position="467"/>
    </location>
</feature>
<evidence type="ECO:0000256" key="2">
    <source>
        <dbReference type="ARBA" id="ARBA00001946"/>
    </source>
</evidence>
<dbReference type="GO" id="GO:0005886">
    <property type="term" value="C:plasma membrane"/>
    <property type="evidence" value="ECO:0007669"/>
    <property type="project" value="TreeGrafter"/>
</dbReference>
<dbReference type="PROSITE" id="PS50125">
    <property type="entry name" value="GUANYLATE_CYCLASE_2"/>
    <property type="match status" value="2"/>
</dbReference>
<evidence type="ECO:0000256" key="4">
    <source>
        <dbReference type="ARBA" id="ARBA00012201"/>
    </source>
</evidence>
<evidence type="ECO:0000256" key="11">
    <source>
        <dbReference type="ARBA" id="ARBA00022998"/>
    </source>
</evidence>
<dbReference type="FunFam" id="3.30.70.1230:FF:000008">
    <property type="entry name" value="Adenylate cyclase type 9"/>
    <property type="match status" value="1"/>
</dbReference>
<feature type="domain" description="Guanylate cyclase" evidence="17">
    <location>
        <begin position="962"/>
        <end position="1102"/>
    </location>
</feature>
<keyword evidence="12 16" id="KW-0472">Membrane</keyword>
<keyword evidence="10 16" id="KW-1133">Transmembrane helix</keyword>
<comment type="cofactor">
    <cofactor evidence="2">
        <name>Mg(2+)</name>
        <dbReference type="ChEBI" id="CHEBI:18420"/>
    </cofactor>
</comment>
<proteinExistence type="inferred from homology"/>
<keyword evidence="5 16" id="KW-0812">Transmembrane</keyword>
<evidence type="ECO:0000259" key="17">
    <source>
        <dbReference type="PROSITE" id="PS50125"/>
    </source>
</evidence>
<evidence type="ECO:0000256" key="7">
    <source>
        <dbReference type="ARBA" id="ARBA00022741"/>
    </source>
</evidence>
<evidence type="ECO:0000256" key="8">
    <source>
        <dbReference type="ARBA" id="ARBA00022840"/>
    </source>
</evidence>
<evidence type="ECO:0000256" key="10">
    <source>
        <dbReference type="ARBA" id="ARBA00022989"/>
    </source>
</evidence>
<comment type="subcellular location">
    <subcellularLocation>
        <location evidence="3">Membrane</location>
        <topology evidence="3">Multi-pass membrane protein</topology>
    </subcellularLocation>
</comment>
<dbReference type="CDD" id="cd07302">
    <property type="entry name" value="CHD"/>
    <property type="match status" value="2"/>
</dbReference>
<feature type="compositionally biased region" description="Polar residues" evidence="15">
    <location>
        <begin position="593"/>
        <end position="605"/>
    </location>
</feature>
<dbReference type="SUPFAM" id="SSF55073">
    <property type="entry name" value="Nucleotide cyclase"/>
    <property type="match status" value="2"/>
</dbReference>
<evidence type="ECO:0000256" key="13">
    <source>
        <dbReference type="ARBA" id="ARBA00023239"/>
    </source>
</evidence>
<keyword evidence="9" id="KW-0460">Magnesium</keyword>
<dbReference type="GO" id="GO:0007189">
    <property type="term" value="P:adenylate cyclase-activating G protein-coupled receptor signaling pathway"/>
    <property type="evidence" value="ECO:0007669"/>
    <property type="project" value="TreeGrafter"/>
</dbReference>
<dbReference type="PANTHER" id="PTHR45627">
    <property type="entry name" value="ADENYLATE CYCLASE TYPE 1"/>
    <property type="match status" value="1"/>
</dbReference>
<feature type="compositionally biased region" description="Basic and acidic residues" evidence="15">
    <location>
        <begin position="678"/>
        <end position="688"/>
    </location>
</feature>
<keyword evidence="13 14" id="KW-0456">Lyase</keyword>
<dbReference type="EMBL" id="JAWZYT010001198">
    <property type="protein sequence ID" value="KAK4314683.1"/>
    <property type="molecule type" value="Genomic_DNA"/>
</dbReference>
<feature type="transmembrane region" description="Helical" evidence="16">
    <location>
        <begin position="170"/>
        <end position="187"/>
    </location>
</feature>
<evidence type="ECO:0000256" key="6">
    <source>
        <dbReference type="ARBA" id="ARBA00022723"/>
    </source>
</evidence>
<keyword evidence="7" id="KW-0547">Nucleotide-binding</keyword>
<sequence length="1155" mass="129989">MVSGGGGLGGAGREGVMEEEEAIRLSLTPHLHALMLTSRRRNSCCPMLFERAAPTWWDPRFDSDILEGQYQNSVFPKLTLRFQYALSYIFINSIIWAVYWAVSRPTHWPFCLIVALVLALISISQLVYTRHKNYKRHQLVVSVVISVSLILVSLLPYSLHQPSSDVVPDLTAVGMFAICIEVLLLIYTVIPLPLYFTLAITTLYSLTFEILNGIIIDRAVVPILVRIGLHACIHLIGVHIMIMTQVRMRGTFMSIGQSLMVQRQLELEKILKEKMIHSVMPPKVADWLMKETLADDNDDSHCYREDGAILRTFPSPRPSHSSDITSLFRPFNMHGMDNVSILFADIVGFTRMSSNKTAEQLVGLLNNLFGRFDILCMRSGCEKISTLGDCYYSVSGCPEPHPDHAKCCVNLGLEMILAIQEFDTETNEDVNMRVGIHTGKVLCGIVGTKRFKFDVWSNDVTLANEMESTGRPGQVHISETTMKFLPENTFITTEGPKHKGMDTYFILGVKMKEIDDDLEKTEDQYIIYKDNKKASSLPNILECGKTEVESHTGKTKTVTGGTKSRRSLAPTIDLPRLRLPKLSRSSADKAKAKTTSLPKINSKTDSTTKCNEWGDVWIGLAENASDGDRRSPLVTPTITTAPADLTQPPDMPPTNPQTTIDLPPTPKYGLQNSWSNVTDKDPRKDSGIRSRRSSIQAQLFAINGMSPGDLLTHRVSGYYTSSQSSVAENRFAEMGEGVCGVEACRLPLNESLTRFHQLRKQSDLQLIRCMQQDSTNHHSYMMQQPLSPTTLFFIDADLERQYRQQAHKPRHDSPPTLASTHFNTFFDILLNCWMKNILATLGTVILLVLVSPLCDKLQESDMSVNNRNETTTDIRDSIANFSYHEVVVTALLLLMLVWFLNREFEISYRLSFHGSVMAIKDKVRVQTMKDQADWLLNNIIPRHVADSIKTTAKYSENHKDIAVMFASIVNFNELYDEDYLGGKEYLRVLNELVADLDELLNSSKFKNIEKIKTIGSTYMAASGLDTKVRQSNTDAHEHIFELVEYARSIQKAIDDFNQDLIEFNLIVRIGLNFGDVTAGVIGTTKLYYDIWGDAVNIASRMDSTGVPGKIQVSDKCAKVLTRRYELEKRGQVFVKGKDNMDVFLLKGPRQDLDGY</sequence>
<keyword evidence="8" id="KW-0067">ATP-binding</keyword>
<feature type="transmembrane region" description="Helical" evidence="16">
    <location>
        <begin position="107"/>
        <end position="127"/>
    </location>
</feature>
<dbReference type="PROSITE" id="PS00452">
    <property type="entry name" value="GUANYLATE_CYCLASE_1"/>
    <property type="match status" value="2"/>
</dbReference>
<name>A0AAE1PUD4_9EUCA</name>
<dbReference type="SMART" id="SM00044">
    <property type="entry name" value="CYCc"/>
    <property type="match status" value="2"/>
</dbReference>
<evidence type="ECO:0000256" key="1">
    <source>
        <dbReference type="ARBA" id="ARBA00001593"/>
    </source>
</evidence>